<dbReference type="GO" id="GO:0003677">
    <property type="term" value="F:DNA binding"/>
    <property type="evidence" value="ECO:0007669"/>
    <property type="project" value="InterPro"/>
</dbReference>
<gene>
    <name evidence="2" type="ORF">GKZ57_08950</name>
</gene>
<protein>
    <submittedName>
        <fullName evidence="2">XRE family transcriptional regulator</fullName>
    </submittedName>
</protein>
<accession>A0A844GL24</accession>
<comment type="caution">
    <text evidence="2">The sequence shown here is derived from an EMBL/GenBank/DDBJ whole genome shotgun (WGS) entry which is preliminary data.</text>
</comment>
<dbReference type="PROSITE" id="PS50943">
    <property type="entry name" value="HTH_CROC1"/>
    <property type="match status" value="1"/>
</dbReference>
<evidence type="ECO:0000313" key="3">
    <source>
        <dbReference type="Proteomes" id="UP000437824"/>
    </source>
</evidence>
<dbReference type="InterPro" id="IPR001387">
    <property type="entry name" value="Cro/C1-type_HTH"/>
</dbReference>
<dbReference type="AlphaFoldDB" id="A0A844GL24"/>
<name>A0A844GL24_9FIRM</name>
<sequence>MSEFSDLLSSYIEEKEIKVYALLEYCNLDRSTMYKIINGKRNPTSEAVFQKIAEFLHLTPAEYQKFKEAYTISKIGRDLYYKRKYTENYLVDFPKTFSAKPVLFLDVLKKMKADDDYNIDMINTSDCIAVSTHLELNHLLYYMVSLEIQKSSGKIALLLQPDYDFLLNMLSSLKPNGNLKIEHIFCMSKTNQMSDNHEIYNLLYLNKILPLYFSNMDYHPYFFYEDIFAHYYSMNGLSCMILSSEYAITCNSDYTMGILHRNPAVVSMLWSLYDSYQDKCHPLFCATEYLSMDGNDFSSPVYSETPSYVLQPEACMVPFVDRQILNGAIIPEFPDRDMAIEQMTALLNANQTKMENGLAHVYFTKRGLAEFARQGRIKEIPDCFYRPLTVKERIHLMERILPCCQNGNYRLLKNPLNQLSDNLHLCVNKNFGYLLFNNIHNRTICLVINESSILTTFMDYLSSLDDNTLYTGEETAEFVQILIDELKNTSLSE</sequence>
<proteinExistence type="predicted"/>
<dbReference type="InterPro" id="IPR010982">
    <property type="entry name" value="Lambda_DNA-bd_dom_sf"/>
</dbReference>
<evidence type="ECO:0000259" key="1">
    <source>
        <dbReference type="PROSITE" id="PS50943"/>
    </source>
</evidence>
<evidence type="ECO:0000313" key="2">
    <source>
        <dbReference type="EMBL" id="MTD61391.1"/>
    </source>
</evidence>
<dbReference type="EMBL" id="WMBC01000006">
    <property type="protein sequence ID" value="MTD61391.1"/>
    <property type="molecule type" value="Genomic_DNA"/>
</dbReference>
<dbReference type="CDD" id="cd00093">
    <property type="entry name" value="HTH_XRE"/>
    <property type="match status" value="1"/>
</dbReference>
<dbReference type="RefSeq" id="WP_154780340.1">
    <property type="nucleotide sequence ID" value="NZ_WMBC01000006.1"/>
</dbReference>
<dbReference type="Gene3D" id="1.10.260.40">
    <property type="entry name" value="lambda repressor-like DNA-binding domains"/>
    <property type="match status" value="1"/>
</dbReference>
<organism evidence="2 3">
    <name type="scientific">Blautia luti DSM 14534 = JCM 17040</name>
    <dbReference type="NCBI Taxonomy" id="649762"/>
    <lineage>
        <taxon>Bacteria</taxon>
        <taxon>Bacillati</taxon>
        <taxon>Bacillota</taxon>
        <taxon>Clostridia</taxon>
        <taxon>Lachnospirales</taxon>
        <taxon>Lachnospiraceae</taxon>
        <taxon>Blautia</taxon>
    </lineage>
</organism>
<feature type="domain" description="HTH cro/C1-type" evidence="1">
    <location>
        <begin position="24"/>
        <end position="63"/>
    </location>
</feature>
<dbReference type="SUPFAM" id="SSF47413">
    <property type="entry name" value="lambda repressor-like DNA-binding domains"/>
    <property type="match status" value="1"/>
</dbReference>
<dbReference type="Proteomes" id="UP000437824">
    <property type="component" value="Unassembled WGS sequence"/>
</dbReference>
<reference evidence="2 3" key="1">
    <citation type="submission" date="2019-11" db="EMBL/GenBank/DDBJ databases">
        <title>Draft genome sequence of Blautia luti DSM 14534T, isolated from human stool.</title>
        <authorList>
            <person name="Ortiz R."/>
            <person name="Melis-Arcos F."/>
            <person name="Covarrubias P."/>
            <person name="Cardenas J.P."/>
            <person name="Perez-Donoso J."/>
            <person name="Almonacid D."/>
        </authorList>
    </citation>
    <scope>NUCLEOTIDE SEQUENCE [LARGE SCALE GENOMIC DNA]</scope>
    <source>
        <strain evidence="2 3">DSM 14534</strain>
    </source>
</reference>